<name>A0A2T0U801_9ACTN</name>
<dbReference type="InterPro" id="IPR004027">
    <property type="entry name" value="SEC_C_motif"/>
</dbReference>
<dbReference type="EMBL" id="PVTJ01000016">
    <property type="protein sequence ID" value="PRY54045.1"/>
    <property type="molecule type" value="Genomic_DNA"/>
</dbReference>
<dbReference type="OrthoDB" id="21421at2"/>
<gene>
    <name evidence="4" type="ORF">B0I28_1166</name>
</gene>
<dbReference type="RefSeq" id="WP_106366804.1">
    <property type="nucleotide sequence ID" value="NZ_PVTJ01000016.1"/>
</dbReference>
<keyword evidence="5" id="KW-1185">Reference proteome</keyword>
<proteinExistence type="inferred from homology"/>
<dbReference type="InterPro" id="IPR048469">
    <property type="entry name" value="YchJ-like_M"/>
</dbReference>
<evidence type="ECO:0000313" key="5">
    <source>
        <dbReference type="Proteomes" id="UP000238176"/>
    </source>
</evidence>
<accession>A0A2T0U801</accession>
<reference evidence="4 5" key="1">
    <citation type="submission" date="2018-03" db="EMBL/GenBank/DDBJ databases">
        <title>Genomic Encyclopedia of Type Strains, Phase III (KMG-III): the genomes of soil and plant-associated and newly described type strains.</title>
        <authorList>
            <person name="Whitman W."/>
        </authorList>
    </citation>
    <scope>NUCLEOTIDE SEQUENCE [LARGE SCALE GENOMIC DNA]</scope>
    <source>
        <strain evidence="4 5">CGMCC 4.7067</strain>
    </source>
</reference>
<dbReference type="InterPro" id="IPR023006">
    <property type="entry name" value="YchJ-like"/>
</dbReference>
<dbReference type="SUPFAM" id="SSF54427">
    <property type="entry name" value="NTF2-like"/>
    <property type="match status" value="1"/>
</dbReference>
<dbReference type="SUPFAM" id="SSF103642">
    <property type="entry name" value="Sec-C motif"/>
    <property type="match status" value="1"/>
</dbReference>
<dbReference type="PANTHER" id="PTHR33747">
    <property type="entry name" value="UPF0225 PROTEIN SCO1677"/>
    <property type="match status" value="1"/>
</dbReference>
<protein>
    <recommendedName>
        <fullName evidence="2">UPF0225 protein B0I28_1166</fullName>
    </recommendedName>
</protein>
<dbReference type="Pfam" id="PF02810">
    <property type="entry name" value="SEC-C"/>
    <property type="match status" value="1"/>
</dbReference>
<evidence type="ECO:0000313" key="4">
    <source>
        <dbReference type="EMBL" id="PRY54045.1"/>
    </source>
</evidence>
<evidence type="ECO:0000259" key="3">
    <source>
        <dbReference type="Pfam" id="PF17775"/>
    </source>
</evidence>
<comment type="caution">
    <text evidence="4">The sequence shown here is derived from an EMBL/GenBank/DDBJ whole genome shotgun (WGS) entry which is preliminary data.</text>
</comment>
<sequence>MPRRSRKPVRPAKCPCGSGETYAACCGRFHTGAAAAPTAEALMRSRYSAFAVGDEAYLLRTWHPDTRPDRLDLAADGRTWTGLDILDTTGGTPLHTTGTVRFRASYTDADGPGSQTENSVFERLGGAWFYVDALGFE</sequence>
<dbReference type="Gene3D" id="3.10.450.50">
    <property type="match status" value="1"/>
</dbReference>
<dbReference type="PANTHER" id="PTHR33747:SF1">
    <property type="entry name" value="ADENYLATE CYCLASE-ASSOCIATED CAP C-TERMINAL DOMAIN-CONTAINING PROTEIN"/>
    <property type="match status" value="1"/>
</dbReference>
<evidence type="ECO:0000256" key="2">
    <source>
        <dbReference type="HAMAP-Rule" id="MF_00612"/>
    </source>
</evidence>
<organism evidence="4 5">
    <name type="scientific">Glycomyces artemisiae</name>
    <dbReference type="NCBI Taxonomy" id="1076443"/>
    <lineage>
        <taxon>Bacteria</taxon>
        <taxon>Bacillati</taxon>
        <taxon>Actinomycetota</taxon>
        <taxon>Actinomycetes</taxon>
        <taxon>Glycomycetales</taxon>
        <taxon>Glycomycetaceae</taxon>
        <taxon>Glycomyces</taxon>
    </lineage>
</organism>
<comment type="similarity">
    <text evidence="1 2">Belongs to the UPF0225 family.</text>
</comment>
<evidence type="ECO:0000256" key="1">
    <source>
        <dbReference type="ARBA" id="ARBA00010839"/>
    </source>
</evidence>
<dbReference type="InterPro" id="IPR032710">
    <property type="entry name" value="NTF2-like_dom_sf"/>
</dbReference>
<feature type="domain" description="YchJ-like middle NTF2-like" evidence="3">
    <location>
        <begin position="38"/>
        <end position="133"/>
    </location>
</feature>
<dbReference type="Pfam" id="PF17775">
    <property type="entry name" value="YchJ_M-like"/>
    <property type="match status" value="1"/>
</dbReference>
<dbReference type="AlphaFoldDB" id="A0A2T0U801"/>
<dbReference type="Proteomes" id="UP000238176">
    <property type="component" value="Unassembled WGS sequence"/>
</dbReference>
<dbReference type="HAMAP" id="MF_00612">
    <property type="entry name" value="UPF0225"/>
    <property type="match status" value="1"/>
</dbReference>